<dbReference type="EMBL" id="CAMXCT030000990">
    <property type="protein sequence ID" value="CAL4772733.1"/>
    <property type="molecule type" value="Genomic_DNA"/>
</dbReference>
<dbReference type="EMBL" id="CAMXCT010000990">
    <property type="protein sequence ID" value="CAI3985421.1"/>
    <property type="molecule type" value="Genomic_DNA"/>
</dbReference>
<sequence length="344" mass="36303">MDVLVPLLSSAELQPQVLAMLNSLGSSGAMLVVLNSAPKGKLSIVLKAPVEVLVPVVSATTAGSARDVLVPVLQESDELLSGTLVPLLGLVTEPERMAMVVNQVQAKVLIPILRGVRAEKLAAILNGLNKEDLALSGCAGQLLQLLGTAGRLPALEKVVPLMDQAESGKMLRLVQGIPAEKMLDVLQSLETKDVLRLLETLGSSALPAISRNTNADFVVRLFNGPLDSVVSTMAGSVASALTDRTIAELVKHSTDTIQAGLAKADDVLARGQQARGGDAMGYQFGDLTRGLLSMGQESWDRGRELVEQHSKPIQEGIEAWQKEVAEKTESLQRLGMKLAGTSGT</sequence>
<evidence type="ECO:0000313" key="4">
    <source>
        <dbReference type="Proteomes" id="UP001152797"/>
    </source>
</evidence>
<organism evidence="1">
    <name type="scientific">Cladocopium goreaui</name>
    <dbReference type="NCBI Taxonomy" id="2562237"/>
    <lineage>
        <taxon>Eukaryota</taxon>
        <taxon>Sar</taxon>
        <taxon>Alveolata</taxon>
        <taxon>Dinophyceae</taxon>
        <taxon>Suessiales</taxon>
        <taxon>Symbiodiniaceae</taxon>
        <taxon>Cladocopium</taxon>
    </lineage>
</organism>
<comment type="caution">
    <text evidence="1">The sequence shown here is derived from an EMBL/GenBank/DDBJ whole genome shotgun (WGS) entry which is preliminary data.</text>
</comment>
<name>A0A9P1C7X9_9DINO</name>
<protein>
    <submittedName>
        <fullName evidence="3">Dehydrogenase/reductase SDR family member 13</fullName>
    </submittedName>
</protein>
<gene>
    <name evidence="1" type="ORF">C1SCF055_LOCUS12871</name>
</gene>
<reference evidence="2" key="2">
    <citation type="submission" date="2024-04" db="EMBL/GenBank/DDBJ databases">
        <authorList>
            <person name="Chen Y."/>
            <person name="Shah S."/>
            <person name="Dougan E. K."/>
            <person name="Thang M."/>
            <person name="Chan C."/>
        </authorList>
    </citation>
    <scope>NUCLEOTIDE SEQUENCE [LARGE SCALE GENOMIC DNA]</scope>
</reference>
<keyword evidence="4" id="KW-1185">Reference proteome</keyword>
<evidence type="ECO:0000313" key="3">
    <source>
        <dbReference type="EMBL" id="CAL4772733.1"/>
    </source>
</evidence>
<evidence type="ECO:0000313" key="2">
    <source>
        <dbReference type="EMBL" id="CAL1138796.1"/>
    </source>
</evidence>
<dbReference type="OrthoDB" id="414586at2759"/>
<proteinExistence type="predicted"/>
<accession>A0A9P1C7X9</accession>
<dbReference type="AlphaFoldDB" id="A0A9P1C7X9"/>
<evidence type="ECO:0000313" key="1">
    <source>
        <dbReference type="EMBL" id="CAI3985421.1"/>
    </source>
</evidence>
<dbReference type="Proteomes" id="UP001152797">
    <property type="component" value="Unassembled WGS sequence"/>
</dbReference>
<reference evidence="1" key="1">
    <citation type="submission" date="2022-10" db="EMBL/GenBank/DDBJ databases">
        <authorList>
            <person name="Chen Y."/>
            <person name="Dougan E. K."/>
            <person name="Chan C."/>
            <person name="Rhodes N."/>
            <person name="Thang M."/>
        </authorList>
    </citation>
    <scope>NUCLEOTIDE SEQUENCE</scope>
</reference>
<dbReference type="EMBL" id="CAMXCT020000990">
    <property type="protein sequence ID" value="CAL1138796.1"/>
    <property type="molecule type" value="Genomic_DNA"/>
</dbReference>